<feature type="compositionally biased region" description="Pro residues" evidence="12">
    <location>
        <begin position="135"/>
        <end position="149"/>
    </location>
</feature>
<keyword evidence="7" id="KW-0256">Endoplasmic reticulum</keyword>
<evidence type="ECO:0000259" key="16">
    <source>
        <dbReference type="Pfam" id="PF04815"/>
    </source>
</evidence>
<feature type="compositionally biased region" description="Low complexity" evidence="12">
    <location>
        <begin position="50"/>
        <end position="82"/>
    </location>
</feature>
<name>A0A2P6VAY7_9CHLO</name>
<dbReference type="EMBL" id="LHPF02000015">
    <property type="protein sequence ID" value="PSC71259.1"/>
    <property type="molecule type" value="Genomic_DNA"/>
</dbReference>
<accession>A0A2P6VAY7</accession>
<dbReference type="InterPro" id="IPR012990">
    <property type="entry name" value="Beta-sandwich_Sec23_24"/>
</dbReference>
<comment type="subcellular location">
    <subcellularLocation>
        <location evidence="2">Cytoplasm</location>
    </subcellularLocation>
    <subcellularLocation>
        <location evidence="3">Endoplasmic reticulum membrane</location>
    </subcellularLocation>
    <subcellularLocation>
        <location evidence="1">Golgi apparatus membrane</location>
    </subcellularLocation>
</comment>
<dbReference type="GO" id="GO:0000149">
    <property type="term" value="F:SNARE binding"/>
    <property type="evidence" value="ECO:0007669"/>
    <property type="project" value="TreeGrafter"/>
</dbReference>
<feature type="compositionally biased region" description="Low complexity" evidence="12">
    <location>
        <begin position="122"/>
        <end position="134"/>
    </location>
</feature>
<evidence type="ECO:0000259" key="15">
    <source>
        <dbReference type="Pfam" id="PF04811"/>
    </source>
</evidence>
<organism evidence="18 19">
    <name type="scientific">Micractinium conductrix</name>
    <dbReference type="NCBI Taxonomy" id="554055"/>
    <lineage>
        <taxon>Eukaryota</taxon>
        <taxon>Viridiplantae</taxon>
        <taxon>Chlorophyta</taxon>
        <taxon>core chlorophytes</taxon>
        <taxon>Trebouxiophyceae</taxon>
        <taxon>Chlorellales</taxon>
        <taxon>Chlorellaceae</taxon>
        <taxon>Chlorella clade</taxon>
        <taxon>Micractinium</taxon>
    </lineage>
</organism>
<keyword evidence="10" id="KW-0333">Golgi apparatus</keyword>
<dbReference type="GO" id="GO:0000139">
    <property type="term" value="C:Golgi membrane"/>
    <property type="evidence" value="ECO:0007669"/>
    <property type="project" value="UniProtKB-SubCell"/>
</dbReference>
<keyword evidence="5" id="KW-0813">Transport</keyword>
<dbReference type="GO" id="GO:0008270">
    <property type="term" value="F:zinc ion binding"/>
    <property type="evidence" value="ECO:0007669"/>
    <property type="project" value="InterPro"/>
</dbReference>
<dbReference type="GO" id="GO:0030127">
    <property type="term" value="C:COPII vesicle coat"/>
    <property type="evidence" value="ECO:0007669"/>
    <property type="project" value="InterPro"/>
</dbReference>
<dbReference type="SUPFAM" id="SSF82919">
    <property type="entry name" value="Zn-finger domain of Sec23/24"/>
    <property type="match status" value="1"/>
</dbReference>
<dbReference type="InterPro" id="IPR007123">
    <property type="entry name" value="Gelsolin-like_dom"/>
</dbReference>
<comment type="caution">
    <text evidence="18">The sequence shown here is derived from an EMBL/GenBank/DDBJ whole genome shotgun (WGS) entry which is preliminary data.</text>
</comment>
<dbReference type="PANTHER" id="PTHR13803">
    <property type="entry name" value="SEC24-RELATED PROTEIN"/>
    <property type="match status" value="1"/>
</dbReference>
<feature type="compositionally biased region" description="Low complexity" evidence="12">
    <location>
        <begin position="285"/>
        <end position="312"/>
    </location>
</feature>
<dbReference type="SUPFAM" id="SSF53300">
    <property type="entry name" value="vWA-like"/>
    <property type="match status" value="1"/>
</dbReference>
<dbReference type="Pfam" id="PF04810">
    <property type="entry name" value="zf-Sec23_Sec24"/>
    <property type="match status" value="1"/>
</dbReference>
<feature type="compositionally biased region" description="Pro residues" evidence="12">
    <location>
        <begin position="1"/>
        <end position="10"/>
    </location>
</feature>
<keyword evidence="19" id="KW-1185">Reference proteome</keyword>
<feature type="compositionally biased region" description="Low complexity" evidence="12">
    <location>
        <begin position="11"/>
        <end position="35"/>
    </location>
</feature>
<dbReference type="InterPro" id="IPR006896">
    <property type="entry name" value="Sec23/24_trunk_dom"/>
</dbReference>
<dbReference type="SUPFAM" id="SSF81811">
    <property type="entry name" value="Helical domain of Sec23/24"/>
    <property type="match status" value="1"/>
</dbReference>
<evidence type="ECO:0000259" key="17">
    <source>
        <dbReference type="Pfam" id="PF08033"/>
    </source>
</evidence>
<dbReference type="Gene3D" id="3.40.50.410">
    <property type="entry name" value="von Willebrand factor, type A domain"/>
    <property type="match status" value="1"/>
</dbReference>
<dbReference type="InterPro" id="IPR041742">
    <property type="entry name" value="Sec24-like_trunk_dom"/>
</dbReference>
<dbReference type="PANTHER" id="PTHR13803:SF39">
    <property type="entry name" value="SECRETORY 24AB, ISOFORM A"/>
    <property type="match status" value="1"/>
</dbReference>
<evidence type="ECO:0000256" key="10">
    <source>
        <dbReference type="ARBA" id="ARBA00023034"/>
    </source>
</evidence>
<keyword evidence="11" id="KW-0472">Membrane</keyword>
<dbReference type="GO" id="GO:0006886">
    <property type="term" value="P:intracellular protein transport"/>
    <property type="evidence" value="ECO:0007669"/>
    <property type="project" value="InterPro"/>
</dbReference>
<dbReference type="InterPro" id="IPR036174">
    <property type="entry name" value="Znf_Sec23_Sec24_sf"/>
</dbReference>
<feature type="compositionally biased region" description="Low complexity" evidence="12">
    <location>
        <begin position="183"/>
        <end position="200"/>
    </location>
</feature>
<gene>
    <name evidence="18" type="ORF">C2E20_5317</name>
</gene>
<feature type="domain" description="Sec23/Sec24 helical" evidence="16">
    <location>
        <begin position="788"/>
        <end position="897"/>
    </location>
</feature>
<evidence type="ECO:0000256" key="3">
    <source>
        <dbReference type="ARBA" id="ARBA00004586"/>
    </source>
</evidence>
<evidence type="ECO:0000256" key="6">
    <source>
        <dbReference type="ARBA" id="ARBA00022490"/>
    </source>
</evidence>
<evidence type="ECO:0000313" key="19">
    <source>
        <dbReference type="Proteomes" id="UP000239649"/>
    </source>
</evidence>
<proteinExistence type="inferred from homology"/>
<dbReference type="InterPro" id="IPR050550">
    <property type="entry name" value="SEC23_SEC24_subfamily"/>
</dbReference>
<feature type="compositionally biased region" description="Gly residues" evidence="12">
    <location>
        <begin position="209"/>
        <end position="219"/>
    </location>
</feature>
<dbReference type="InterPro" id="IPR006895">
    <property type="entry name" value="Znf_Sec23_Sec24"/>
</dbReference>
<dbReference type="Pfam" id="PF00626">
    <property type="entry name" value="Gelsolin"/>
    <property type="match status" value="1"/>
</dbReference>
<dbReference type="InterPro" id="IPR036180">
    <property type="entry name" value="Gelsolin-like_dom_sf"/>
</dbReference>
<dbReference type="CDD" id="cd01479">
    <property type="entry name" value="Sec24-like"/>
    <property type="match status" value="1"/>
</dbReference>
<keyword evidence="6" id="KW-0963">Cytoplasm</keyword>
<dbReference type="AlphaFoldDB" id="A0A2P6VAY7"/>
<dbReference type="GO" id="GO:0070971">
    <property type="term" value="C:endoplasmic reticulum exit site"/>
    <property type="evidence" value="ECO:0007669"/>
    <property type="project" value="TreeGrafter"/>
</dbReference>
<feature type="domain" description="Zinc finger Sec23/Sec24-type" evidence="14">
    <location>
        <begin position="377"/>
        <end position="415"/>
    </location>
</feature>
<evidence type="ECO:0000259" key="14">
    <source>
        <dbReference type="Pfam" id="PF04810"/>
    </source>
</evidence>
<evidence type="ECO:0000256" key="1">
    <source>
        <dbReference type="ARBA" id="ARBA00004394"/>
    </source>
</evidence>
<dbReference type="OrthoDB" id="49016at2759"/>
<dbReference type="SUPFAM" id="SSF81995">
    <property type="entry name" value="beta-sandwich domain of Sec23/24"/>
    <property type="match status" value="1"/>
</dbReference>
<protein>
    <submittedName>
        <fullName evidence="18">Transport Sec24-like protein</fullName>
    </submittedName>
</protein>
<dbReference type="Pfam" id="PF04815">
    <property type="entry name" value="Sec23_helical"/>
    <property type="match status" value="1"/>
</dbReference>
<dbReference type="InterPro" id="IPR036175">
    <property type="entry name" value="Sec23/24_helical_dom_sf"/>
</dbReference>
<evidence type="ECO:0000256" key="8">
    <source>
        <dbReference type="ARBA" id="ARBA00022892"/>
    </source>
</evidence>
<dbReference type="Proteomes" id="UP000239649">
    <property type="component" value="Unassembled WGS sequence"/>
</dbReference>
<evidence type="ECO:0000256" key="5">
    <source>
        <dbReference type="ARBA" id="ARBA00022448"/>
    </source>
</evidence>
<comment type="similarity">
    <text evidence="4">Belongs to the SEC23/SEC24 family. SEC24 subfamily.</text>
</comment>
<dbReference type="GO" id="GO:0005789">
    <property type="term" value="C:endoplasmic reticulum membrane"/>
    <property type="evidence" value="ECO:0007669"/>
    <property type="project" value="UniProtKB-SubCell"/>
</dbReference>
<dbReference type="InterPro" id="IPR006900">
    <property type="entry name" value="Sec23/24_helical_dom"/>
</dbReference>
<dbReference type="Gene3D" id="2.30.30.380">
    <property type="entry name" value="Zn-finger domain of Sec23/24"/>
    <property type="match status" value="1"/>
</dbReference>
<keyword evidence="8" id="KW-0931">ER-Golgi transport</keyword>
<dbReference type="InterPro" id="IPR036465">
    <property type="entry name" value="vWFA_dom_sf"/>
</dbReference>
<dbReference type="Gene3D" id="3.40.20.10">
    <property type="entry name" value="Severin"/>
    <property type="match status" value="1"/>
</dbReference>
<feature type="domain" description="Sec23/Sec24 trunk" evidence="15">
    <location>
        <begin position="452"/>
        <end position="687"/>
    </location>
</feature>
<dbReference type="Gene3D" id="1.20.120.730">
    <property type="entry name" value="Sec23/Sec24 helical domain"/>
    <property type="match status" value="1"/>
</dbReference>
<feature type="compositionally biased region" description="Pro residues" evidence="12">
    <location>
        <begin position="100"/>
        <end position="121"/>
    </location>
</feature>
<evidence type="ECO:0000256" key="11">
    <source>
        <dbReference type="ARBA" id="ARBA00023136"/>
    </source>
</evidence>
<evidence type="ECO:0000259" key="13">
    <source>
        <dbReference type="Pfam" id="PF00626"/>
    </source>
</evidence>
<feature type="region of interest" description="Disordered" evidence="12">
    <location>
        <begin position="285"/>
        <end position="322"/>
    </location>
</feature>
<evidence type="ECO:0000313" key="18">
    <source>
        <dbReference type="EMBL" id="PSC71259.1"/>
    </source>
</evidence>
<dbReference type="InterPro" id="IPR029006">
    <property type="entry name" value="ADF-H/Gelsolin-like_dom_sf"/>
</dbReference>
<sequence length="1055" mass="111740">MSQPGYPPPGQSYGYPGQQQTGPRPMIPGMQSQQPGFPPSGPPSGPPRPAGYGPAANGFPGAAPPGAAMPGMYGAAPAGFPGAPRPGGMPGAAPQQPGFPGAPRPPGAAMPGYGPPQPGLPPQQQQQQQQQQPGMPRPVGPPGGMPRPAAPGMQPRPGFGGGVPPAGGMRPAVPTGPPGMARPMGGVPQPQQQAPQQIPGGPLPRPGMPGVGMQPGGMQQGMQQGMQPGMQQGMQPGIGAPPMGLRPPGVPGLGGPQPGGMPGMGYDQSGMQAALDAFETLSLGPGAPTMPGAPADGGANPAAFPRPAGPAAESQVGPPQPYSPFNCKPEFVRMTSTAVPNSQALKARWHLPYGAVVHPMALGGGEVPVANPSGGTIIRCKRCRTYMNPFMAWMDGGRRYSCNVCALVNEVPVEYFCGLDASGRRLDHHERPELCGGSVEYVAPAEYMVRAPMPPTYVFVIDVSLAAAASGMLRTACAAIKASLDSLPGEERAQVAFITFDNTLHFYNLKSTLTSPQMMVVAEIDDPFVPLPDDLLVNLRESRAVVDALLDSLPQSYCRASQVDSAMGPALQAAFLVMNHIGGKLLLFQAAAPSVGIGRIKARDNPALYGTDREYSLRTPDDPFYKRFSAEASRFQICIDVFAFGGTYMDLPSLGALPKYTGGQLYYYPGFQVERDGAKLHTELCHNLTRETAWEAVMRIRCSKGLRISAFFGHFFIRSTDLLALPACDVDKSFSVEITHEETLLSGQVAYLQAALLYTSSGGERRIRVHTMALPVVSELIDLYKQSDAGATAALLGKLSVERSYSAKLDDVRAAIQQRLVSALKEYRMLHMRGAPGMGSAMSPNALVLPERLKSLPLLTLGLSKTAALRGGGRDVNSDERTAVGHQMVACSVYDMLRLVYPSCYPVYEPAGDWGKEGPNGAVVLPPTAPAGLEYFNPAGAYLVDNGRMLLMWLGQAVPPSFYQQVFGVQGPPQDGSGLNPEPVRQGSELSARINAVMRQLRGIKELWQECWVIRQGTPMEAHLMPYLVEDRGAAPGSLAYLEHMLQLQKMVMAK</sequence>
<feature type="domain" description="Sec23/Sec24 beta-sandwich" evidence="17">
    <location>
        <begin position="693"/>
        <end position="777"/>
    </location>
</feature>
<evidence type="ECO:0000256" key="4">
    <source>
        <dbReference type="ARBA" id="ARBA00008334"/>
    </source>
</evidence>
<evidence type="ECO:0000256" key="9">
    <source>
        <dbReference type="ARBA" id="ARBA00022927"/>
    </source>
</evidence>
<evidence type="ECO:0000256" key="2">
    <source>
        <dbReference type="ARBA" id="ARBA00004496"/>
    </source>
</evidence>
<dbReference type="STRING" id="554055.A0A2P6VAY7"/>
<dbReference type="GO" id="GO:0090110">
    <property type="term" value="P:COPII-coated vesicle cargo loading"/>
    <property type="evidence" value="ECO:0007669"/>
    <property type="project" value="TreeGrafter"/>
</dbReference>
<dbReference type="Gene3D" id="2.60.40.1670">
    <property type="entry name" value="beta-sandwich domain of Sec23/24"/>
    <property type="match status" value="1"/>
</dbReference>
<dbReference type="Pfam" id="PF08033">
    <property type="entry name" value="Sec23_BS"/>
    <property type="match status" value="1"/>
</dbReference>
<feature type="region of interest" description="Disordered" evidence="12">
    <location>
        <begin position="1"/>
        <end position="230"/>
    </location>
</feature>
<feature type="compositionally biased region" description="Pro residues" evidence="12">
    <location>
        <begin position="36"/>
        <end position="49"/>
    </location>
</feature>
<dbReference type="Pfam" id="PF04811">
    <property type="entry name" value="Sec23_trunk"/>
    <property type="match status" value="1"/>
</dbReference>
<dbReference type="SUPFAM" id="SSF82754">
    <property type="entry name" value="C-terminal, gelsolin-like domain of Sec23/24"/>
    <property type="match status" value="1"/>
</dbReference>
<evidence type="ECO:0000256" key="12">
    <source>
        <dbReference type="SAM" id="MobiDB-lite"/>
    </source>
</evidence>
<reference evidence="18 19" key="1">
    <citation type="journal article" date="2018" name="Plant J.">
        <title>Genome sequences of Chlorella sorokiniana UTEX 1602 and Micractinium conductrix SAG 241.80: implications to maltose excretion by a green alga.</title>
        <authorList>
            <person name="Arriola M.B."/>
            <person name="Velmurugan N."/>
            <person name="Zhang Y."/>
            <person name="Plunkett M.H."/>
            <person name="Hondzo H."/>
            <person name="Barney B.M."/>
        </authorList>
    </citation>
    <scope>NUCLEOTIDE SEQUENCE [LARGE SCALE GENOMIC DNA]</scope>
    <source>
        <strain evidence="18 19">SAG 241.80</strain>
    </source>
</reference>
<evidence type="ECO:0000256" key="7">
    <source>
        <dbReference type="ARBA" id="ARBA00022824"/>
    </source>
</evidence>
<feature type="domain" description="Gelsolin-like" evidence="13">
    <location>
        <begin position="924"/>
        <end position="970"/>
    </location>
</feature>
<feature type="compositionally biased region" description="Low complexity" evidence="12">
    <location>
        <begin position="220"/>
        <end position="230"/>
    </location>
</feature>
<keyword evidence="9" id="KW-0653">Protein transport</keyword>